<feature type="domain" description="Arf-GAP" evidence="7">
    <location>
        <begin position="698"/>
        <end position="843"/>
    </location>
</feature>
<dbReference type="Pfam" id="PF00169">
    <property type="entry name" value="PH"/>
    <property type="match status" value="1"/>
</dbReference>
<dbReference type="PRINTS" id="PR00405">
    <property type="entry name" value="REVINTRACTNG"/>
</dbReference>
<evidence type="ECO:0000256" key="3">
    <source>
        <dbReference type="ARBA" id="ARBA00022833"/>
    </source>
</evidence>
<dbReference type="AlphaFoldDB" id="A0A0M0K068"/>
<dbReference type="InterPro" id="IPR011993">
    <property type="entry name" value="PH-like_dom_sf"/>
</dbReference>
<dbReference type="PROSITE" id="PS50115">
    <property type="entry name" value="ARFGAP"/>
    <property type="match status" value="1"/>
</dbReference>
<reference evidence="9" key="1">
    <citation type="journal article" date="2015" name="PLoS Genet.">
        <title>Genome Sequence and Transcriptome Analyses of Chrysochromulina tobin: Metabolic Tools for Enhanced Algal Fitness in the Prominent Order Prymnesiales (Haptophyceae).</title>
        <authorList>
            <person name="Hovde B.T."/>
            <person name="Deodato C.R."/>
            <person name="Hunsperger H.M."/>
            <person name="Ryken S.A."/>
            <person name="Yost W."/>
            <person name="Jha R.K."/>
            <person name="Patterson J."/>
            <person name="Monnat R.J. Jr."/>
            <person name="Barlow S.B."/>
            <person name="Starkenburg S.R."/>
            <person name="Cattolico R.A."/>
        </authorList>
    </citation>
    <scope>NUCLEOTIDE SEQUENCE</scope>
    <source>
        <strain evidence="9">CCMP291</strain>
    </source>
</reference>
<dbReference type="InterPro" id="IPR038508">
    <property type="entry name" value="ArfGAP_dom_sf"/>
</dbReference>
<keyword evidence="5" id="KW-0175">Coiled coil</keyword>
<dbReference type="InterPro" id="IPR045258">
    <property type="entry name" value="ACAP1/2/3-like"/>
</dbReference>
<evidence type="ECO:0000259" key="7">
    <source>
        <dbReference type="PROSITE" id="PS50115"/>
    </source>
</evidence>
<protein>
    <submittedName>
        <fullName evidence="8">ADP-ribosylation factor gtpase-activating protein agd12-like protein</fullName>
    </submittedName>
</protein>
<name>A0A0M0K068_9EUKA</name>
<evidence type="ECO:0000259" key="6">
    <source>
        <dbReference type="PROSITE" id="PS50003"/>
    </source>
</evidence>
<dbReference type="InterPro" id="IPR001164">
    <property type="entry name" value="ArfGAP_dom"/>
</dbReference>
<organism evidence="8 9">
    <name type="scientific">Chrysochromulina tobinii</name>
    <dbReference type="NCBI Taxonomy" id="1460289"/>
    <lineage>
        <taxon>Eukaryota</taxon>
        <taxon>Haptista</taxon>
        <taxon>Haptophyta</taxon>
        <taxon>Prymnesiophyceae</taxon>
        <taxon>Prymnesiales</taxon>
        <taxon>Chrysochromulinaceae</taxon>
        <taxon>Chrysochromulina</taxon>
    </lineage>
</organism>
<dbReference type="EMBL" id="JWZX01001884">
    <property type="protein sequence ID" value="KOO31957.1"/>
    <property type="molecule type" value="Genomic_DNA"/>
</dbReference>
<dbReference type="CDD" id="cd08204">
    <property type="entry name" value="ArfGap"/>
    <property type="match status" value="1"/>
</dbReference>
<keyword evidence="2 4" id="KW-0863">Zinc-finger</keyword>
<evidence type="ECO:0000256" key="2">
    <source>
        <dbReference type="ARBA" id="ARBA00022771"/>
    </source>
</evidence>
<dbReference type="SMART" id="SM00233">
    <property type="entry name" value="PH"/>
    <property type="match status" value="1"/>
</dbReference>
<dbReference type="Gene3D" id="2.30.29.30">
    <property type="entry name" value="Pleckstrin-homology domain (PH domain)/Phosphotyrosine-binding domain (PTB)"/>
    <property type="match status" value="1"/>
</dbReference>
<dbReference type="InterPro" id="IPR001849">
    <property type="entry name" value="PH_domain"/>
</dbReference>
<feature type="coiled-coil region" evidence="5">
    <location>
        <begin position="254"/>
        <end position="281"/>
    </location>
</feature>
<accession>A0A0M0K068</accession>
<evidence type="ECO:0000256" key="1">
    <source>
        <dbReference type="ARBA" id="ARBA00022723"/>
    </source>
</evidence>
<keyword evidence="9" id="KW-1185">Reference proteome</keyword>
<evidence type="ECO:0000313" key="8">
    <source>
        <dbReference type="EMBL" id="KOO31957.1"/>
    </source>
</evidence>
<evidence type="ECO:0000256" key="5">
    <source>
        <dbReference type="SAM" id="Coils"/>
    </source>
</evidence>
<dbReference type="GO" id="GO:0005096">
    <property type="term" value="F:GTPase activator activity"/>
    <property type="evidence" value="ECO:0007669"/>
    <property type="project" value="InterPro"/>
</dbReference>
<dbReference type="Pfam" id="PF03407">
    <property type="entry name" value="Nucleotid_trans"/>
    <property type="match status" value="1"/>
</dbReference>
<evidence type="ECO:0000313" key="9">
    <source>
        <dbReference type="Proteomes" id="UP000037460"/>
    </source>
</evidence>
<dbReference type="PANTHER" id="PTHR23180">
    <property type="entry name" value="CENTAURIN/ARF"/>
    <property type="match status" value="1"/>
</dbReference>
<dbReference type="GO" id="GO:0008270">
    <property type="term" value="F:zinc ion binding"/>
    <property type="evidence" value="ECO:0007669"/>
    <property type="project" value="UniProtKB-KW"/>
</dbReference>
<dbReference type="InterPro" id="IPR005069">
    <property type="entry name" value="Nucl-diP-sugar_transferase"/>
</dbReference>
<dbReference type="InterPro" id="IPR037278">
    <property type="entry name" value="ARFGAP/RecO"/>
</dbReference>
<dbReference type="Pfam" id="PF01412">
    <property type="entry name" value="ArfGap"/>
    <property type="match status" value="1"/>
</dbReference>
<sequence>MAWTEWGQYYFCVCPSPISKHLDTNAVRFTVMLTLNDGYVDFFHAWFAQYKRLGLPYEVLVVAEDDKALKRLQQKYPSEPLVLVERGHINSSTVESGFNSLAYKQMMAARATHMLRHLTVGKNLLFADVDAFWVSDPLQHFSPEFDMWMPVEKPALWPFRTHNYHNAGFMGVLSNTRTIGLIKSWERELIRLGASRNQRVLHDLLVQSDGEPNAVHLQSLPHLRFPSGHTYFEHGSMEPLTASETWEATCGSDTPALREALASAEREAASLQRTAEKILALAQKSIKASEAATLARKELGDALAAAGGEAFAHADLSVAAATEASAEGSTPILNSSSLAEIFSQLEVAESMQCRQVTSLLIEPLTAMLEDPRGLASLPRLSSTYSSLSHDFYESLNEFLALEDDRSAMAVRAHAKTTAKATAQAGAAALSAAKSRLGAGISIFGKKLNAQFGKSLEELSSAARLLETRRAARIALARTLVDYFYANFASTLQEQKILERHELSIRAMQSQAEVAGQGLEDVRAQIREVVVPLKALVESLSMPPAEMAVPRTLLQAFTSPLLAGADAPAAVAPSEAAVKEGILFVQQGLLRQWKRCWCVIANGTLTIDRLPSRHTAGEDLSTKKEKLKVAELQLVLCNVKPIRKGTGFHLELRSPNELIQLQALSQRTMTDWADAINAAVAAAFGAAPSAPGRKTTNRSAALEEFLSSGLKCADCGAAAPEWVSINLGVVICLECAGCHRSLGVHVSKVRSLVLDSMDEPLVNLISHLHTATLPPPLPAADGAASVPPPAGPNGVWQPALPASVRVPATSDGPDGPGPRTYREVFIRLKYELKEFVVPKHRLLPAGTLVADASPDALAQALTAALYAACEADQPLQLLRLLAAGVNVNAPPPAAVSAEAKAARAPAPATEPATEVVGGEAPGIPPPPELPPAEMLLEHCKRRKALLCAQLLPAQMAEGAPQPRGAAFDDGDIALTEMTEAAAEALNSAAAAAREQVGAFATSLSFGFSAFSAAVASVIVEAEEGDEPKPKRSPE</sequence>
<dbReference type="OrthoDB" id="1712432at2759"/>
<keyword evidence="3" id="KW-0862">Zinc</keyword>
<feature type="domain" description="PH" evidence="6">
    <location>
        <begin position="575"/>
        <end position="680"/>
    </location>
</feature>
<feature type="non-terminal residue" evidence="8">
    <location>
        <position position="1033"/>
    </location>
</feature>
<dbReference type="Gene3D" id="1.20.1270.60">
    <property type="entry name" value="Arfaptin homology (AH) domain/BAR domain"/>
    <property type="match status" value="1"/>
</dbReference>
<dbReference type="SUPFAM" id="SSF50729">
    <property type="entry name" value="PH domain-like"/>
    <property type="match status" value="1"/>
</dbReference>
<dbReference type="SMART" id="SM00105">
    <property type="entry name" value="ArfGap"/>
    <property type="match status" value="1"/>
</dbReference>
<dbReference type="Proteomes" id="UP000037460">
    <property type="component" value="Unassembled WGS sequence"/>
</dbReference>
<dbReference type="InterPro" id="IPR027267">
    <property type="entry name" value="AH/BAR_dom_sf"/>
</dbReference>
<gene>
    <name evidence="8" type="ORF">Ctob_004792</name>
</gene>
<evidence type="ECO:0000256" key="4">
    <source>
        <dbReference type="PROSITE-ProRule" id="PRU00288"/>
    </source>
</evidence>
<dbReference type="PROSITE" id="PS50003">
    <property type="entry name" value="PH_DOMAIN"/>
    <property type="match status" value="1"/>
</dbReference>
<dbReference type="SUPFAM" id="SSF103657">
    <property type="entry name" value="BAR/IMD domain-like"/>
    <property type="match status" value="1"/>
</dbReference>
<dbReference type="Gene3D" id="1.10.220.150">
    <property type="entry name" value="Arf GTPase activating protein"/>
    <property type="match status" value="1"/>
</dbReference>
<comment type="caution">
    <text evidence="8">The sequence shown here is derived from an EMBL/GenBank/DDBJ whole genome shotgun (WGS) entry which is preliminary data.</text>
</comment>
<dbReference type="SUPFAM" id="SSF57863">
    <property type="entry name" value="ArfGap/RecO-like zinc finger"/>
    <property type="match status" value="1"/>
</dbReference>
<proteinExistence type="predicted"/>
<dbReference type="PANTHER" id="PTHR23180:SF160">
    <property type="entry name" value="ADP-RIBOSYLATION FACTOR GTPASE-ACTIVATING PROTEIN EFFECTOR PROTEIN 1"/>
    <property type="match status" value="1"/>
</dbReference>
<keyword evidence="1" id="KW-0479">Metal-binding</keyword>